<evidence type="ECO:0000256" key="1">
    <source>
        <dbReference type="SAM" id="MobiDB-lite"/>
    </source>
</evidence>
<feature type="region of interest" description="Disordered" evidence="1">
    <location>
        <begin position="31"/>
        <end position="59"/>
    </location>
</feature>
<proteinExistence type="predicted"/>
<dbReference type="Gene3D" id="1.25.40.10">
    <property type="entry name" value="Tetratricopeptide repeat domain"/>
    <property type="match status" value="1"/>
</dbReference>
<dbReference type="Proteomes" id="UP000664277">
    <property type="component" value="Unassembled WGS sequence"/>
</dbReference>
<evidence type="ECO:0000313" key="2">
    <source>
        <dbReference type="EMBL" id="MBN8661400.1"/>
    </source>
</evidence>
<comment type="caution">
    <text evidence="2">The sequence shown here is derived from an EMBL/GenBank/DDBJ whole genome shotgun (WGS) entry which is preliminary data.</text>
</comment>
<name>A0A8J7TN31_9BACT</name>
<dbReference type="EMBL" id="JAFLCK010000019">
    <property type="protein sequence ID" value="MBN8661400.1"/>
    <property type="molecule type" value="Genomic_DNA"/>
</dbReference>
<feature type="compositionally biased region" description="Basic and acidic residues" evidence="1">
    <location>
        <begin position="38"/>
        <end position="59"/>
    </location>
</feature>
<dbReference type="SUPFAM" id="SSF48452">
    <property type="entry name" value="TPR-like"/>
    <property type="match status" value="1"/>
</dbReference>
<dbReference type="Pfam" id="PF14559">
    <property type="entry name" value="TPR_19"/>
    <property type="match status" value="1"/>
</dbReference>
<gene>
    <name evidence="2" type="ORF">J0M35_13625</name>
</gene>
<organism evidence="2 3">
    <name type="scientific">Candidatus Obscuribacter phosphatis</name>
    <dbReference type="NCBI Taxonomy" id="1906157"/>
    <lineage>
        <taxon>Bacteria</taxon>
        <taxon>Bacillati</taxon>
        <taxon>Candidatus Melainabacteria</taxon>
        <taxon>Candidatus Obscuribacterales</taxon>
        <taxon>Candidatus Obscuribacteraceae</taxon>
        <taxon>Candidatus Obscuribacter</taxon>
    </lineage>
</organism>
<evidence type="ECO:0000313" key="3">
    <source>
        <dbReference type="Proteomes" id="UP000664277"/>
    </source>
</evidence>
<reference evidence="2" key="1">
    <citation type="submission" date="2021-02" db="EMBL/GenBank/DDBJ databases">
        <title>Genome-Resolved Metagenomics of a Microbial Community Performing Photosynthetic Biological Nutrient Removal.</title>
        <authorList>
            <person name="Mcdaniel E.A."/>
        </authorList>
    </citation>
    <scope>NUCLEOTIDE SEQUENCE</scope>
    <source>
        <strain evidence="2">UWPOB_OBS1</strain>
    </source>
</reference>
<sequence>MNSKVLRHLALTIKLALCIFISFWQINTPAQGQTKGSAKPEKVVDRKPLDKPEKTGKTAKETSLRYPLIIITHKKTNLLLEEIQKEKRREKPRQQVIFYYSQRILMFNHRIEEAKKNIAAKLITNPNWPLLYLLQAEIAELEFREEDQVRYLKKALEADPACVSAVDSLSRYYSESGHTQEALALLKSTLNNISPERSAGRIETLKNLAKVQLYLKDAAGAEASLKEVLKMSPDDELAVLRLIRIYEMQGRWKEVYALANEHLKLSKADDLFILYRAKASFNLGDLKKAELDVNSFLNRIMEKGDPAFDVSLSFDYEDATKLRAKIYEQTGRQGLAKAEREHLKSSQKQTYKRVMFRQKEEK</sequence>
<protein>
    <recommendedName>
        <fullName evidence="4">Tetratricopeptide repeat protein</fullName>
    </recommendedName>
</protein>
<accession>A0A8J7TN31</accession>
<evidence type="ECO:0008006" key="4">
    <source>
        <dbReference type="Google" id="ProtNLM"/>
    </source>
</evidence>
<dbReference type="AlphaFoldDB" id="A0A8J7TN31"/>
<dbReference type="InterPro" id="IPR011990">
    <property type="entry name" value="TPR-like_helical_dom_sf"/>
</dbReference>